<proteinExistence type="inferred from homology"/>
<sequence length="137" mass="15669">MSSKRYTDEFKVEAAKQVIDQGRPVREVAGRLGVSIDTLYAWVRMQRKVPEARHADVSLAAENRRLQAELKRVTEERDILKKAAVNSTRQCNMINNCTDWSERYGKDGAARYVSGPEARFMATMEGWPVTQRHCPLL</sequence>
<name>A0A344J8A6_9GAMM</name>
<evidence type="ECO:0000313" key="3">
    <source>
        <dbReference type="EMBL" id="AXA85266.1"/>
    </source>
</evidence>
<dbReference type="AlphaFoldDB" id="A0A344J8A6"/>
<dbReference type="PANTHER" id="PTHR33215:SF13">
    <property type="entry name" value="PROTEIN DISTAL ANTENNA"/>
    <property type="match status" value="1"/>
</dbReference>
<gene>
    <name evidence="3" type="ORF">DCD74_11810</name>
</gene>
<organism evidence="3 4">
    <name type="scientific">Solilutibacter oculi</name>
    <dbReference type="NCBI Taxonomy" id="2698682"/>
    <lineage>
        <taxon>Bacteria</taxon>
        <taxon>Pseudomonadati</taxon>
        <taxon>Pseudomonadota</taxon>
        <taxon>Gammaproteobacteria</taxon>
        <taxon>Lysobacterales</taxon>
        <taxon>Lysobacteraceae</taxon>
        <taxon>Solilutibacter</taxon>
    </lineage>
</organism>
<dbReference type="InterPro" id="IPR002514">
    <property type="entry name" value="Transposase_8"/>
</dbReference>
<evidence type="ECO:0000313" key="4">
    <source>
        <dbReference type="Proteomes" id="UP000251842"/>
    </source>
</evidence>
<dbReference type="InterPro" id="IPR051839">
    <property type="entry name" value="RD_transcriptional_regulator"/>
</dbReference>
<dbReference type="KEGG" id="lue:DCD74_11810"/>
<keyword evidence="2" id="KW-0175">Coiled coil</keyword>
<dbReference type="Pfam" id="PF01527">
    <property type="entry name" value="HTH_Tnp_1"/>
    <property type="match status" value="1"/>
</dbReference>
<dbReference type="OrthoDB" id="7064550at2"/>
<accession>A0A344J8A6</accession>
<dbReference type="Gene3D" id="1.10.10.60">
    <property type="entry name" value="Homeodomain-like"/>
    <property type="match status" value="1"/>
</dbReference>
<dbReference type="GO" id="GO:0006313">
    <property type="term" value="P:DNA transposition"/>
    <property type="evidence" value="ECO:0007669"/>
    <property type="project" value="InterPro"/>
</dbReference>
<dbReference type="EMBL" id="CP029556">
    <property type="protein sequence ID" value="AXA85266.1"/>
    <property type="molecule type" value="Genomic_DNA"/>
</dbReference>
<comment type="similarity">
    <text evidence="1">Belongs to the transposase 8 family.</text>
</comment>
<dbReference type="SUPFAM" id="SSF46689">
    <property type="entry name" value="Homeodomain-like"/>
    <property type="match status" value="1"/>
</dbReference>
<keyword evidence="4" id="KW-1185">Reference proteome</keyword>
<evidence type="ECO:0000256" key="2">
    <source>
        <dbReference type="SAM" id="Coils"/>
    </source>
</evidence>
<dbReference type="GO" id="GO:0004803">
    <property type="term" value="F:transposase activity"/>
    <property type="evidence" value="ECO:0007669"/>
    <property type="project" value="InterPro"/>
</dbReference>
<feature type="coiled-coil region" evidence="2">
    <location>
        <begin position="56"/>
        <end position="83"/>
    </location>
</feature>
<reference evidence="4" key="1">
    <citation type="submission" date="2018-05" db="EMBL/GenBank/DDBJ databases">
        <title>Luteimonas pekinense sp. nov., isolated from human Meibomian gland secretions, Beijing, China.</title>
        <authorList>
            <person name="Wen T."/>
            <person name="Bai H."/>
            <person name="Lv H."/>
        </authorList>
    </citation>
    <scope>NUCLEOTIDE SEQUENCE [LARGE SCALE GENOMIC DNA]</scope>
    <source>
        <strain evidence="4">83-4</strain>
    </source>
</reference>
<evidence type="ECO:0000256" key="1">
    <source>
        <dbReference type="ARBA" id="ARBA00009964"/>
    </source>
</evidence>
<protein>
    <recommendedName>
        <fullName evidence="5">Transposase</fullName>
    </recommendedName>
</protein>
<dbReference type="GO" id="GO:0003677">
    <property type="term" value="F:DNA binding"/>
    <property type="evidence" value="ECO:0007669"/>
    <property type="project" value="InterPro"/>
</dbReference>
<dbReference type="Proteomes" id="UP000251842">
    <property type="component" value="Chromosome"/>
</dbReference>
<evidence type="ECO:0008006" key="5">
    <source>
        <dbReference type="Google" id="ProtNLM"/>
    </source>
</evidence>
<dbReference type="InterPro" id="IPR009057">
    <property type="entry name" value="Homeodomain-like_sf"/>
</dbReference>
<dbReference type="PANTHER" id="PTHR33215">
    <property type="entry name" value="PROTEIN DISTAL ANTENNA"/>
    <property type="match status" value="1"/>
</dbReference>